<reference evidence="8" key="1">
    <citation type="journal article" date="2023" name="Insect Mol. Biol.">
        <title>Genome sequencing provides insights into the evolution of gene families encoding plant cell wall-degrading enzymes in longhorned beetles.</title>
        <authorList>
            <person name="Shin N.R."/>
            <person name="Okamura Y."/>
            <person name="Kirsch R."/>
            <person name="Pauchet Y."/>
        </authorList>
    </citation>
    <scope>NUCLEOTIDE SEQUENCE</scope>
    <source>
        <strain evidence="8">RBIC_L_NR</strain>
    </source>
</reference>
<dbReference type="AlphaFoldDB" id="A0AAV8X2N7"/>
<comment type="similarity">
    <text evidence="6">Belongs to the DEAD box helicase family.</text>
</comment>
<evidence type="ECO:0000313" key="9">
    <source>
        <dbReference type="Proteomes" id="UP001162156"/>
    </source>
</evidence>
<evidence type="ECO:0000256" key="6">
    <source>
        <dbReference type="RuleBase" id="RU365068"/>
    </source>
</evidence>
<name>A0AAV8X2N7_9CUCU</name>
<dbReference type="InterPro" id="IPR027417">
    <property type="entry name" value="P-loop_NTPase"/>
</dbReference>
<accession>A0AAV8X2N7</accession>
<feature type="domain" description="DEAD-box RNA helicase Q" evidence="7">
    <location>
        <begin position="108"/>
        <end position="136"/>
    </location>
</feature>
<evidence type="ECO:0000313" key="8">
    <source>
        <dbReference type="EMBL" id="KAJ8932923.1"/>
    </source>
</evidence>
<evidence type="ECO:0000256" key="3">
    <source>
        <dbReference type="ARBA" id="ARBA00022806"/>
    </source>
</evidence>
<dbReference type="PANTHER" id="PTHR24031">
    <property type="entry name" value="RNA HELICASE"/>
    <property type="match status" value="1"/>
</dbReference>
<keyword evidence="3 6" id="KW-0347">Helicase</keyword>
<evidence type="ECO:0000259" key="7">
    <source>
        <dbReference type="PROSITE" id="PS51195"/>
    </source>
</evidence>
<dbReference type="PROSITE" id="PS51195">
    <property type="entry name" value="Q_MOTIF"/>
    <property type="match status" value="1"/>
</dbReference>
<dbReference type="GO" id="GO:0003724">
    <property type="term" value="F:RNA helicase activity"/>
    <property type="evidence" value="ECO:0007669"/>
    <property type="project" value="UniProtKB-EC"/>
</dbReference>
<protein>
    <recommendedName>
        <fullName evidence="6">ATP-dependent RNA helicase</fullName>
        <ecNumber evidence="6">3.6.4.13</ecNumber>
    </recommendedName>
</protein>
<dbReference type="EC" id="3.6.4.13" evidence="6"/>
<comment type="domain">
    <text evidence="6">The Q motif is unique to and characteristic of the DEAD box family of RNA helicases and controls ATP binding and hydrolysis.</text>
</comment>
<organism evidence="8 9">
    <name type="scientific">Rhamnusium bicolor</name>
    <dbReference type="NCBI Taxonomy" id="1586634"/>
    <lineage>
        <taxon>Eukaryota</taxon>
        <taxon>Metazoa</taxon>
        <taxon>Ecdysozoa</taxon>
        <taxon>Arthropoda</taxon>
        <taxon>Hexapoda</taxon>
        <taxon>Insecta</taxon>
        <taxon>Pterygota</taxon>
        <taxon>Neoptera</taxon>
        <taxon>Endopterygota</taxon>
        <taxon>Coleoptera</taxon>
        <taxon>Polyphaga</taxon>
        <taxon>Cucujiformia</taxon>
        <taxon>Chrysomeloidea</taxon>
        <taxon>Cerambycidae</taxon>
        <taxon>Lepturinae</taxon>
        <taxon>Rhagiini</taxon>
        <taxon>Rhamnusium</taxon>
    </lineage>
</organism>
<dbReference type="EMBL" id="JANEYF010003946">
    <property type="protein sequence ID" value="KAJ8932923.1"/>
    <property type="molecule type" value="Genomic_DNA"/>
</dbReference>
<dbReference type="SUPFAM" id="SSF52540">
    <property type="entry name" value="P-loop containing nucleoside triphosphate hydrolases"/>
    <property type="match status" value="1"/>
</dbReference>
<keyword evidence="1 6" id="KW-0547">Nucleotide-binding</keyword>
<dbReference type="Pfam" id="PF00270">
    <property type="entry name" value="DEAD"/>
    <property type="match status" value="1"/>
</dbReference>
<keyword evidence="2 6" id="KW-0378">Hydrolase</keyword>
<evidence type="ECO:0000256" key="2">
    <source>
        <dbReference type="ARBA" id="ARBA00022801"/>
    </source>
</evidence>
<comment type="function">
    <text evidence="6">RNA helicase.</text>
</comment>
<proteinExistence type="inferred from homology"/>
<gene>
    <name evidence="8" type="ORF">NQ314_014340</name>
</gene>
<dbReference type="InterPro" id="IPR014014">
    <property type="entry name" value="RNA_helicase_DEAD_Q_motif"/>
</dbReference>
<keyword evidence="6" id="KW-0694">RNA-binding</keyword>
<dbReference type="Proteomes" id="UP001162156">
    <property type="component" value="Unassembled WGS sequence"/>
</dbReference>
<sequence length="258" mass="28904">MAKKADIWKPIEIENIFTGGVEGLIGIEECTEYDLNIVSKKKTKNKLPRYKESPIKRKKKKIDEMSKSKSKITLLANDLFSPSKCGNTTEIEEISSDMKLKQDTLNLEVWSSFGLPNSILKAIEKLEFTQPTQIQSLTLPAAILGRRDILGAAETGSGKTLAFGLPILAGILKIKEQSTNKRISDELMNNSDSEESDFEKAENEIHENEMGCIKSINNVEFKQKVVSKPLYALILTPTRELAMQIKTHLDAVSSQIYR</sequence>
<feature type="short sequence motif" description="Q motif" evidence="5">
    <location>
        <begin position="108"/>
        <end position="136"/>
    </location>
</feature>
<dbReference type="GO" id="GO:0016787">
    <property type="term" value="F:hydrolase activity"/>
    <property type="evidence" value="ECO:0007669"/>
    <property type="project" value="UniProtKB-KW"/>
</dbReference>
<evidence type="ECO:0000256" key="4">
    <source>
        <dbReference type="ARBA" id="ARBA00022840"/>
    </source>
</evidence>
<comment type="catalytic activity">
    <reaction evidence="6">
        <text>ATP + H2O = ADP + phosphate + H(+)</text>
        <dbReference type="Rhea" id="RHEA:13065"/>
        <dbReference type="ChEBI" id="CHEBI:15377"/>
        <dbReference type="ChEBI" id="CHEBI:15378"/>
        <dbReference type="ChEBI" id="CHEBI:30616"/>
        <dbReference type="ChEBI" id="CHEBI:43474"/>
        <dbReference type="ChEBI" id="CHEBI:456216"/>
        <dbReference type="EC" id="3.6.4.13"/>
    </reaction>
</comment>
<dbReference type="Gene3D" id="3.40.50.300">
    <property type="entry name" value="P-loop containing nucleotide triphosphate hydrolases"/>
    <property type="match status" value="1"/>
</dbReference>
<dbReference type="GO" id="GO:0005524">
    <property type="term" value="F:ATP binding"/>
    <property type="evidence" value="ECO:0007669"/>
    <property type="project" value="UniProtKB-UniRule"/>
</dbReference>
<evidence type="ECO:0000256" key="1">
    <source>
        <dbReference type="ARBA" id="ARBA00022741"/>
    </source>
</evidence>
<evidence type="ECO:0000256" key="5">
    <source>
        <dbReference type="PROSITE-ProRule" id="PRU00552"/>
    </source>
</evidence>
<dbReference type="InterPro" id="IPR011545">
    <property type="entry name" value="DEAD/DEAH_box_helicase_dom"/>
</dbReference>
<keyword evidence="4 6" id="KW-0067">ATP-binding</keyword>
<dbReference type="GO" id="GO:0003723">
    <property type="term" value="F:RNA binding"/>
    <property type="evidence" value="ECO:0007669"/>
    <property type="project" value="UniProtKB-UniRule"/>
</dbReference>
<comment type="caution">
    <text evidence="8">The sequence shown here is derived from an EMBL/GenBank/DDBJ whole genome shotgun (WGS) entry which is preliminary data.</text>
</comment>
<keyword evidence="9" id="KW-1185">Reference proteome</keyword>